<dbReference type="AlphaFoldDB" id="A0A8T9C5F0"/>
<proteinExistence type="inferred from homology"/>
<dbReference type="Pfam" id="PF20684">
    <property type="entry name" value="Fung_rhodopsin"/>
    <property type="match status" value="1"/>
</dbReference>
<dbReference type="InterPro" id="IPR052337">
    <property type="entry name" value="SAT4-like"/>
</dbReference>
<dbReference type="Proteomes" id="UP000469558">
    <property type="component" value="Unassembled WGS sequence"/>
</dbReference>
<dbReference type="PANTHER" id="PTHR33048:SF47">
    <property type="entry name" value="INTEGRAL MEMBRANE PROTEIN-RELATED"/>
    <property type="match status" value="1"/>
</dbReference>
<feature type="transmembrane region" description="Helical" evidence="6">
    <location>
        <begin position="236"/>
        <end position="258"/>
    </location>
</feature>
<evidence type="ECO:0000259" key="7">
    <source>
        <dbReference type="Pfam" id="PF20684"/>
    </source>
</evidence>
<evidence type="ECO:0000313" key="8">
    <source>
        <dbReference type="EMBL" id="TVY80878.1"/>
    </source>
</evidence>
<keyword evidence="9" id="KW-1185">Reference proteome</keyword>
<reference evidence="8 9" key="1">
    <citation type="submission" date="2018-05" db="EMBL/GenBank/DDBJ databases">
        <title>Genome sequencing and assembly of the regulated plant pathogen Lachnellula willkommii and related sister species for the development of diagnostic species identification markers.</title>
        <authorList>
            <person name="Giroux E."/>
            <person name="Bilodeau G."/>
        </authorList>
    </citation>
    <scope>NUCLEOTIDE SEQUENCE [LARGE SCALE GENOMIC DNA]</scope>
    <source>
        <strain evidence="8 9">CBS 268.59</strain>
    </source>
</reference>
<comment type="subcellular location">
    <subcellularLocation>
        <location evidence="1">Membrane</location>
        <topology evidence="1">Multi-pass membrane protein</topology>
    </subcellularLocation>
</comment>
<feature type="transmembrane region" description="Helical" evidence="6">
    <location>
        <begin position="273"/>
        <end position="293"/>
    </location>
</feature>
<dbReference type="EMBL" id="QGMK01000592">
    <property type="protein sequence ID" value="TVY80878.1"/>
    <property type="molecule type" value="Genomic_DNA"/>
</dbReference>
<dbReference type="PANTHER" id="PTHR33048">
    <property type="entry name" value="PTH11-LIKE INTEGRAL MEMBRANE PROTEIN (AFU_ORTHOLOGUE AFUA_5G11245)"/>
    <property type="match status" value="1"/>
</dbReference>
<evidence type="ECO:0000256" key="4">
    <source>
        <dbReference type="ARBA" id="ARBA00023136"/>
    </source>
</evidence>
<dbReference type="GO" id="GO:0016020">
    <property type="term" value="C:membrane"/>
    <property type="evidence" value="ECO:0007669"/>
    <property type="project" value="UniProtKB-SubCell"/>
</dbReference>
<evidence type="ECO:0000256" key="1">
    <source>
        <dbReference type="ARBA" id="ARBA00004141"/>
    </source>
</evidence>
<evidence type="ECO:0000256" key="3">
    <source>
        <dbReference type="ARBA" id="ARBA00022989"/>
    </source>
</evidence>
<feature type="transmembrane region" description="Helical" evidence="6">
    <location>
        <begin position="156"/>
        <end position="176"/>
    </location>
</feature>
<keyword evidence="2 6" id="KW-0812">Transmembrane</keyword>
<evidence type="ECO:0000256" key="2">
    <source>
        <dbReference type="ARBA" id="ARBA00022692"/>
    </source>
</evidence>
<keyword evidence="4 6" id="KW-0472">Membrane</keyword>
<feature type="transmembrane region" description="Helical" evidence="6">
    <location>
        <begin position="34"/>
        <end position="55"/>
    </location>
</feature>
<comment type="caution">
    <text evidence="8">The sequence shown here is derived from an EMBL/GenBank/DDBJ whole genome shotgun (WGS) entry which is preliminary data.</text>
</comment>
<accession>A0A8T9C5F0</accession>
<feature type="transmembrane region" description="Helical" evidence="6">
    <location>
        <begin position="67"/>
        <end position="85"/>
    </location>
</feature>
<gene>
    <name evidence="8" type="ORF">LSUE1_G005420</name>
</gene>
<name>A0A8T9C5F0_9HELO</name>
<dbReference type="OrthoDB" id="5329176at2759"/>
<protein>
    <recommendedName>
        <fullName evidence="7">Rhodopsin domain-containing protein</fullName>
    </recommendedName>
</protein>
<feature type="domain" description="Rhodopsin" evidence="7">
    <location>
        <begin position="51"/>
        <end position="297"/>
    </location>
</feature>
<evidence type="ECO:0000256" key="5">
    <source>
        <dbReference type="ARBA" id="ARBA00038359"/>
    </source>
</evidence>
<feature type="transmembrane region" description="Helical" evidence="6">
    <location>
        <begin position="129"/>
        <end position="149"/>
    </location>
</feature>
<comment type="similarity">
    <text evidence="5">Belongs to the SAT4 family.</text>
</comment>
<evidence type="ECO:0000313" key="9">
    <source>
        <dbReference type="Proteomes" id="UP000469558"/>
    </source>
</evidence>
<organism evidence="8 9">
    <name type="scientific">Lachnellula suecica</name>
    <dbReference type="NCBI Taxonomy" id="602035"/>
    <lineage>
        <taxon>Eukaryota</taxon>
        <taxon>Fungi</taxon>
        <taxon>Dikarya</taxon>
        <taxon>Ascomycota</taxon>
        <taxon>Pezizomycotina</taxon>
        <taxon>Leotiomycetes</taxon>
        <taxon>Helotiales</taxon>
        <taxon>Lachnaceae</taxon>
        <taxon>Lachnellula</taxon>
    </lineage>
</organism>
<sequence>MIKFSTSFPFITRMSEPLPQLSPAYVTEYKGGQLIGLSAAFIPILIIFVALRFWARIQSKAPLGLDDVFVACALVLQIGLSAFSISDVNEKTGFVKYGGVGRHFLALQQTEPERIVTYFKFLRAGSTTYFFLVAFPKLAILALYLRLFTIQPYQRIIYGTAAVVALTAIVCPIVSMNMCRPFEHNWNKNMAGHCLDEVAFDRWGSFPNIVTDIVIMVVPMPIVWRLQASTRMKIGLTILFLTGSLGLATSIVRFISFFRGDVIRDGTWSSVDLMIWTVVEPAVYLIAACLPTYRPLLIILSRKMGWKLTSAGTDNFQSFVETSKPRKFDATGFTGLEASFNDDIGLVGVDISKGGRGTYNQSDSDYTINTAVSV</sequence>
<dbReference type="InterPro" id="IPR049326">
    <property type="entry name" value="Rhodopsin_dom_fungi"/>
</dbReference>
<feature type="transmembrane region" description="Helical" evidence="6">
    <location>
        <begin position="205"/>
        <end position="224"/>
    </location>
</feature>
<keyword evidence="3 6" id="KW-1133">Transmembrane helix</keyword>
<evidence type="ECO:0000256" key="6">
    <source>
        <dbReference type="SAM" id="Phobius"/>
    </source>
</evidence>